<dbReference type="PANTHER" id="PTHR30024:SF45">
    <property type="entry name" value="ABC TRANSPORTER SUBSTRATE-BINDING PROTEIN"/>
    <property type="match status" value="1"/>
</dbReference>
<dbReference type="Pfam" id="PF13379">
    <property type="entry name" value="NMT1_2"/>
    <property type="match status" value="1"/>
</dbReference>
<dbReference type="RefSeq" id="WP_136989439.1">
    <property type="nucleotide sequence ID" value="NZ_SZPQ01000006.1"/>
</dbReference>
<dbReference type="SUPFAM" id="SSF160387">
    <property type="entry name" value="NosL/MerB-like"/>
    <property type="match status" value="1"/>
</dbReference>
<dbReference type="SUPFAM" id="SSF53850">
    <property type="entry name" value="Periplasmic binding protein-like II"/>
    <property type="match status" value="1"/>
</dbReference>
<reference evidence="1 2" key="1">
    <citation type="submission" date="2019-04" db="EMBL/GenBank/DDBJ databases">
        <authorList>
            <person name="Li M."/>
            <person name="Gao C."/>
        </authorList>
    </citation>
    <scope>NUCLEOTIDE SEQUENCE [LARGE SCALE GENOMIC DNA]</scope>
    <source>
        <strain evidence="1 2">BGMRC 2031</strain>
    </source>
</reference>
<gene>
    <name evidence="1" type="ORF">FCN80_07200</name>
</gene>
<comment type="caution">
    <text evidence="1">The sequence shown here is derived from an EMBL/GenBank/DDBJ whole genome shotgun (WGS) entry which is preliminary data.</text>
</comment>
<keyword evidence="2" id="KW-1185">Reference proteome</keyword>
<sequence length="459" mass="50211">MLLLIVSAVFVPGLKAAETIDIGIGTQDTTTNTVTAGVVIKNLGLLDKYLPHSGKYQGVKYNITWLNATSGPPITNSMIAGKLQIGMMGDYPLLVNGATGQQLGNNSELVAVIAYNRYGSGNGIVVPKDSPYYDIADLKGKVVSVPFGSAAHGMVVNALAERGLPPDYFKLISQSPEVGSTSLQEKRIDAHADFVPFPELLSYRGIGRKIYDGAETGIPTFHGIVVRKDFAQKYPEVVVGYLKAVLAADQWLKANPIQAAEKIEQWTKIDKEVAYIYLGPDGIHTLDSTIKPILVDALKKDYALLRKMNLVKELNIDAWVNDRYIKQAYQEMGMDYAKQLKSFDNYGVKGFDPECKVAITDQRLVGQILMKDGELVSYSSPDCTFAALSKTPSAQVDTVYLIDHTRQIKVFASNAFYNVNTVNGKKVITPFMLKGDAQAFTDKNGGKLEGYQDVLDNKS</sequence>
<dbReference type="Proteomes" id="UP000305202">
    <property type="component" value="Unassembled WGS sequence"/>
</dbReference>
<dbReference type="PANTHER" id="PTHR30024">
    <property type="entry name" value="ALIPHATIC SULFONATES-BINDING PROTEIN-RELATED"/>
    <property type="match status" value="1"/>
</dbReference>
<accession>A0ABY2SP84</accession>
<dbReference type="EMBL" id="SZPQ01000006">
    <property type="protein sequence ID" value="TKI07206.1"/>
    <property type="molecule type" value="Genomic_DNA"/>
</dbReference>
<evidence type="ECO:0000313" key="1">
    <source>
        <dbReference type="EMBL" id="TKI07206.1"/>
    </source>
</evidence>
<name>A0ABY2SP84_9HYPH</name>
<proteinExistence type="predicted"/>
<protein>
    <submittedName>
        <fullName evidence="1">ABC transporter substrate-binding protein</fullName>
    </submittedName>
</protein>
<dbReference type="Gene3D" id="3.40.190.10">
    <property type="entry name" value="Periplasmic binding protein-like II"/>
    <property type="match status" value="2"/>
</dbReference>
<organism evidence="1 2">
    <name type="scientific">Martelella alba</name>
    <dbReference type="NCBI Taxonomy" id="2590451"/>
    <lineage>
        <taxon>Bacteria</taxon>
        <taxon>Pseudomonadati</taxon>
        <taxon>Pseudomonadota</taxon>
        <taxon>Alphaproteobacteria</taxon>
        <taxon>Hyphomicrobiales</taxon>
        <taxon>Aurantimonadaceae</taxon>
        <taxon>Martelella</taxon>
    </lineage>
</organism>
<evidence type="ECO:0000313" key="2">
    <source>
        <dbReference type="Proteomes" id="UP000305202"/>
    </source>
</evidence>